<feature type="region of interest" description="Disordered" evidence="1">
    <location>
        <begin position="36"/>
        <end position="57"/>
    </location>
</feature>
<sequence>MARFLCLAAVVITSHAENAAATESLANATNLTAPKLRGTGIPPKAPTNHTEGVGEAKAEPVNATEHEASQARAAWPGYAGSGYGSGYGSGLGGGFGGGGGWGPSNNWGWGHGKRGETCCMCSRMNRRGKTILFAGGDYDHYYGKRTAHQYCDQVCEVQCALQQGHKFGCYEEKDLIRMSQRYQGQSNFEIRHENHYGSIC</sequence>
<reference evidence="3 4" key="1">
    <citation type="submission" date="2024-02" db="EMBL/GenBank/DDBJ databases">
        <authorList>
            <person name="Chen Y."/>
            <person name="Shah S."/>
            <person name="Dougan E. K."/>
            <person name="Thang M."/>
            <person name="Chan C."/>
        </authorList>
    </citation>
    <scope>NUCLEOTIDE SEQUENCE [LARGE SCALE GENOMIC DNA]</scope>
</reference>
<name>A0ABP0NKJ9_9DINO</name>
<dbReference type="Proteomes" id="UP001642464">
    <property type="component" value="Unassembled WGS sequence"/>
</dbReference>
<gene>
    <name evidence="3" type="ORF">SCF082_LOCUS33134</name>
</gene>
<feature type="chain" id="PRO_5046413836" evidence="2">
    <location>
        <begin position="22"/>
        <end position="200"/>
    </location>
</feature>
<dbReference type="EMBL" id="CAXAMM010029224">
    <property type="protein sequence ID" value="CAK9064302.1"/>
    <property type="molecule type" value="Genomic_DNA"/>
</dbReference>
<proteinExistence type="predicted"/>
<comment type="caution">
    <text evidence="3">The sequence shown here is derived from an EMBL/GenBank/DDBJ whole genome shotgun (WGS) entry which is preliminary data.</text>
</comment>
<evidence type="ECO:0000313" key="4">
    <source>
        <dbReference type="Proteomes" id="UP001642464"/>
    </source>
</evidence>
<keyword evidence="4" id="KW-1185">Reference proteome</keyword>
<evidence type="ECO:0000256" key="2">
    <source>
        <dbReference type="SAM" id="SignalP"/>
    </source>
</evidence>
<organism evidence="3 4">
    <name type="scientific">Durusdinium trenchii</name>
    <dbReference type="NCBI Taxonomy" id="1381693"/>
    <lineage>
        <taxon>Eukaryota</taxon>
        <taxon>Sar</taxon>
        <taxon>Alveolata</taxon>
        <taxon>Dinophyceae</taxon>
        <taxon>Suessiales</taxon>
        <taxon>Symbiodiniaceae</taxon>
        <taxon>Durusdinium</taxon>
    </lineage>
</organism>
<evidence type="ECO:0000256" key="1">
    <source>
        <dbReference type="SAM" id="MobiDB-lite"/>
    </source>
</evidence>
<evidence type="ECO:0000313" key="3">
    <source>
        <dbReference type="EMBL" id="CAK9064302.1"/>
    </source>
</evidence>
<feature type="signal peptide" evidence="2">
    <location>
        <begin position="1"/>
        <end position="21"/>
    </location>
</feature>
<accession>A0ABP0NKJ9</accession>
<keyword evidence="2" id="KW-0732">Signal</keyword>
<protein>
    <submittedName>
        <fullName evidence="3">Mitochondrial</fullName>
    </submittedName>
</protein>